<dbReference type="OrthoDB" id="338816at2759"/>
<organism evidence="3 4">
    <name type="scientific">Phellinidium pouzarii</name>
    <dbReference type="NCBI Taxonomy" id="167371"/>
    <lineage>
        <taxon>Eukaryota</taxon>
        <taxon>Fungi</taxon>
        <taxon>Dikarya</taxon>
        <taxon>Basidiomycota</taxon>
        <taxon>Agaricomycotina</taxon>
        <taxon>Agaricomycetes</taxon>
        <taxon>Hymenochaetales</taxon>
        <taxon>Hymenochaetaceae</taxon>
        <taxon>Phellinidium</taxon>
    </lineage>
</organism>
<feature type="region of interest" description="Disordered" evidence="1">
    <location>
        <begin position="279"/>
        <end position="298"/>
    </location>
</feature>
<feature type="region of interest" description="Disordered" evidence="1">
    <location>
        <begin position="1"/>
        <end position="46"/>
    </location>
</feature>
<gene>
    <name evidence="3" type="ORF">EW145_g5559</name>
</gene>
<dbReference type="GO" id="GO:0005634">
    <property type="term" value="C:nucleus"/>
    <property type="evidence" value="ECO:0007669"/>
    <property type="project" value="InterPro"/>
</dbReference>
<dbReference type="AlphaFoldDB" id="A0A4S4L1E1"/>
<dbReference type="Pfam" id="PF06221">
    <property type="entry name" value="zf-C2HC5"/>
    <property type="match status" value="1"/>
</dbReference>
<sequence>MSRRTAWSKSSLPSDRIKPQTRPPNTPKRKAKAGTPPPQAPKSAAVRALEETIASLQNTSSGERDTQGGCFCQGHTTSPRTSPLCAHCGLIMCALNPPHLACPHCSAPLASPPAREALLSRLQQNLVEVQSKEEEDAARAREEARRAEGAFPLLGVGVNSGTSSPQPQQTHKVLSLNAKTKRVTLASYSPPLPPLLSLRNQPLQISSPEQRVHRESPPPPHEIAYARGPSDPARSWLDMRGDGFVRTLTYVRDPDVVREEARVKRKAERKALKALKALEDKKVDANNPGPAEDSASHS</sequence>
<evidence type="ECO:0000259" key="2">
    <source>
        <dbReference type="Pfam" id="PF06221"/>
    </source>
</evidence>
<dbReference type="Proteomes" id="UP000308199">
    <property type="component" value="Unassembled WGS sequence"/>
</dbReference>
<keyword evidence="4" id="KW-1185">Reference proteome</keyword>
<feature type="compositionally biased region" description="Polar residues" evidence="1">
    <location>
        <begin position="1"/>
        <end position="13"/>
    </location>
</feature>
<dbReference type="GO" id="GO:0008270">
    <property type="term" value="F:zinc ion binding"/>
    <property type="evidence" value="ECO:0007669"/>
    <property type="project" value="InterPro"/>
</dbReference>
<evidence type="ECO:0000256" key="1">
    <source>
        <dbReference type="SAM" id="MobiDB-lite"/>
    </source>
</evidence>
<protein>
    <recommendedName>
        <fullName evidence="2">TRIP4/RQT4 C2HC5-type zinc finger domain-containing protein</fullName>
    </recommendedName>
</protein>
<proteinExistence type="predicted"/>
<dbReference type="GO" id="GO:0072344">
    <property type="term" value="P:rescue of stalled ribosome"/>
    <property type="evidence" value="ECO:0007669"/>
    <property type="project" value="InterPro"/>
</dbReference>
<dbReference type="EMBL" id="SGPK01000349">
    <property type="protein sequence ID" value="THH04378.1"/>
    <property type="molecule type" value="Genomic_DNA"/>
</dbReference>
<evidence type="ECO:0000313" key="4">
    <source>
        <dbReference type="Proteomes" id="UP000308199"/>
    </source>
</evidence>
<reference evidence="3 4" key="1">
    <citation type="submission" date="2019-02" db="EMBL/GenBank/DDBJ databases">
        <title>Genome sequencing of the rare red list fungi Phellinidium pouzarii.</title>
        <authorList>
            <person name="Buettner E."/>
            <person name="Kellner H."/>
        </authorList>
    </citation>
    <scope>NUCLEOTIDE SEQUENCE [LARGE SCALE GENOMIC DNA]</scope>
    <source>
        <strain evidence="3 4">DSM 108285</strain>
    </source>
</reference>
<name>A0A4S4L1E1_9AGAM</name>
<dbReference type="InterPro" id="IPR009349">
    <property type="entry name" value="TRIP4/RQT4_C2HC5_Znf"/>
</dbReference>
<dbReference type="GO" id="GO:0180022">
    <property type="term" value="C:RQC-trigger complex"/>
    <property type="evidence" value="ECO:0007669"/>
    <property type="project" value="InterPro"/>
</dbReference>
<feature type="region of interest" description="Disordered" evidence="1">
    <location>
        <begin position="207"/>
        <end position="234"/>
    </location>
</feature>
<accession>A0A4S4L1E1</accession>
<feature type="domain" description="TRIP4/RQT4 C2HC5-type zinc finger" evidence="2">
    <location>
        <begin position="69"/>
        <end position="118"/>
    </location>
</feature>
<comment type="caution">
    <text evidence="3">The sequence shown here is derived from an EMBL/GenBank/DDBJ whole genome shotgun (WGS) entry which is preliminary data.</text>
</comment>
<evidence type="ECO:0000313" key="3">
    <source>
        <dbReference type="EMBL" id="THH04378.1"/>
    </source>
</evidence>